<comment type="cofactor">
    <cofactor evidence="1">
        <name>a divalent metal cation</name>
        <dbReference type="ChEBI" id="CHEBI:60240"/>
    </cofactor>
</comment>
<feature type="compositionally biased region" description="Pro residues" evidence="7">
    <location>
        <begin position="203"/>
        <end position="212"/>
    </location>
</feature>
<dbReference type="InterPro" id="IPR006612">
    <property type="entry name" value="THAP_Znf"/>
</dbReference>
<dbReference type="InterPro" id="IPR027806">
    <property type="entry name" value="HARBI1_dom"/>
</dbReference>
<gene>
    <name evidence="9" type="ORF">G5714_004206</name>
</gene>
<dbReference type="GO" id="GO:0003677">
    <property type="term" value="F:DNA binding"/>
    <property type="evidence" value="ECO:0007669"/>
    <property type="project" value="UniProtKB-UniRule"/>
</dbReference>
<evidence type="ECO:0000256" key="4">
    <source>
        <dbReference type="ARBA" id="ARBA00022833"/>
    </source>
</evidence>
<protein>
    <recommendedName>
        <fullName evidence="8">THAP-type domain-containing protein</fullName>
    </recommendedName>
</protein>
<evidence type="ECO:0000256" key="2">
    <source>
        <dbReference type="ARBA" id="ARBA00022723"/>
    </source>
</evidence>
<reference evidence="9 10" key="1">
    <citation type="submission" date="2020-04" db="EMBL/GenBank/DDBJ databases">
        <title>Chromosome-level genome assembly of a cyprinid fish Onychostoma macrolepis by integration of Nanopore Sequencing, Bionano and Hi-C technology.</title>
        <authorList>
            <person name="Wang D."/>
        </authorList>
    </citation>
    <scope>NUCLEOTIDE SEQUENCE [LARGE SCALE GENOMIC DNA]</scope>
    <source>
        <strain evidence="9">SWU-2019</strain>
        <tissue evidence="9">Muscle</tissue>
    </source>
</reference>
<dbReference type="InterPro" id="IPR027805">
    <property type="entry name" value="Transposase_HTH_dom"/>
</dbReference>
<keyword evidence="3 6" id="KW-0863">Zinc-finger</keyword>
<dbReference type="EMBL" id="JAAMOB010000003">
    <property type="protein sequence ID" value="KAF4116717.1"/>
    <property type="molecule type" value="Genomic_DNA"/>
</dbReference>
<accession>A0A7J6DBL8</accession>
<dbReference type="SMART" id="SM00980">
    <property type="entry name" value="THAP"/>
    <property type="match status" value="1"/>
</dbReference>
<comment type="caution">
    <text evidence="9">The sequence shown here is derived from an EMBL/GenBank/DDBJ whole genome shotgun (WGS) entry which is preliminary data.</text>
</comment>
<keyword evidence="5 6" id="KW-0238">DNA-binding</keyword>
<evidence type="ECO:0000256" key="5">
    <source>
        <dbReference type="ARBA" id="ARBA00023125"/>
    </source>
</evidence>
<evidence type="ECO:0000256" key="6">
    <source>
        <dbReference type="PROSITE-ProRule" id="PRU00309"/>
    </source>
</evidence>
<keyword evidence="4" id="KW-0862">Zinc</keyword>
<keyword evidence="10" id="KW-1185">Reference proteome</keyword>
<organism evidence="9 10">
    <name type="scientific">Onychostoma macrolepis</name>
    <dbReference type="NCBI Taxonomy" id="369639"/>
    <lineage>
        <taxon>Eukaryota</taxon>
        <taxon>Metazoa</taxon>
        <taxon>Chordata</taxon>
        <taxon>Craniata</taxon>
        <taxon>Vertebrata</taxon>
        <taxon>Euteleostomi</taxon>
        <taxon>Actinopterygii</taxon>
        <taxon>Neopterygii</taxon>
        <taxon>Teleostei</taxon>
        <taxon>Ostariophysi</taxon>
        <taxon>Cypriniformes</taxon>
        <taxon>Cyprinidae</taxon>
        <taxon>Acrossocheilinae</taxon>
        <taxon>Onychostoma</taxon>
    </lineage>
</organism>
<feature type="compositionally biased region" description="Polar residues" evidence="7">
    <location>
        <begin position="94"/>
        <end position="111"/>
    </location>
</feature>
<evidence type="ECO:0000256" key="1">
    <source>
        <dbReference type="ARBA" id="ARBA00001968"/>
    </source>
</evidence>
<sequence length="578" mass="65070">MDSGSPHPCAIDVELSRDVPKDDVALSPDPSTDEEFDLGVCAPLNPYDSERQRCVAAPLVSGQLYEQPASPSSDSMELSQDHERGRSEEEEEQASIQTMRRTTRLTAGQHSNRFHLPRAAVRNGDGGEEDTNLRAQWLHKIRRARFSVTTHTKVCSRHFHDNEIHTTAKGRRVLAVGSVPSLFEWNNYTTVSRAGVWERRSRPPSPEPAPPGPDEDIEQPVMVPMVVDHDYVASRTVCVDRERYEGALMEIEALREQLQTCHLHHSFGLKRFASSPEDIRFYTRFPSYEHLMAFWNLIEAATAKMVRVTRAKKTNATTTTIESPLTRPTKLLPIGELFLFLAYLSTGCTQRELSHRFNIHRATVSRIIVTWANFLYSLLGSVCIWMSPAAVKANLPPDFDGSYSDTQVVLDCTEIRCQTPSSLLLQSEVFSNYKSHCTFKAMVGMAPHGALTFVSALFEGSMSDREVFRQSGITSLLTPDMAIMVDKGFLVDDLVPGPVHRPAFLFKRAQMSEVDVLKTQSIARLRVHIERLIRRVKENKLFDTTIPLSIAGSINQIFTVACLLSNYQNGPLVKKWRL</sequence>
<feature type="domain" description="THAP-type" evidence="8">
    <location>
        <begin position="89"/>
        <end position="183"/>
    </location>
</feature>
<feature type="region of interest" description="Disordered" evidence="7">
    <location>
        <begin position="65"/>
        <end position="130"/>
    </location>
</feature>
<evidence type="ECO:0000259" key="8">
    <source>
        <dbReference type="PROSITE" id="PS50950"/>
    </source>
</evidence>
<feature type="compositionally biased region" description="Polar residues" evidence="7">
    <location>
        <begin position="69"/>
        <end position="78"/>
    </location>
</feature>
<evidence type="ECO:0000313" key="10">
    <source>
        <dbReference type="Proteomes" id="UP000579812"/>
    </source>
</evidence>
<dbReference type="PANTHER" id="PTHR23080">
    <property type="entry name" value="THAP DOMAIN PROTEIN"/>
    <property type="match status" value="1"/>
</dbReference>
<dbReference type="GO" id="GO:0008270">
    <property type="term" value="F:zinc ion binding"/>
    <property type="evidence" value="ECO:0007669"/>
    <property type="project" value="UniProtKB-KW"/>
</dbReference>
<proteinExistence type="predicted"/>
<feature type="region of interest" description="Disordered" evidence="7">
    <location>
        <begin position="196"/>
        <end position="218"/>
    </location>
</feature>
<dbReference type="Pfam" id="PF05485">
    <property type="entry name" value="THAP"/>
    <property type="match status" value="1"/>
</dbReference>
<evidence type="ECO:0000256" key="3">
    <source>
        <dbReference type="ARBA" id="ARBA00022771"/>
    </source>
</evidence>
<keyword evidence="2" id="KW-0479">Metal-binding</keyword>
<dbReference type="PANTHER" id="PTHR23080:SF133">
    <property type="entry name" value="SI:CH211-262I1.5-RELATED"/>
    <property type="match status" value="1"/>
</dbReference>
<feature type="compositionally biased region" description="Basic and acidic residues" evidence="7">
    <location>
        <begin position="14"/>
        <end position="24"/>
    </location>
</feature>
<dbReference type="Proteomes" id="UP000579812">
    <property type="component" value="Unassembled WGS sequence"/>
</dbReference>
<dbReference type="Pfam" id="PF13613">
    <property type="entry name" value="HTH_Tnp_4"/>
    <property type="match status" value="1"/>
</dbReference>
<feature type="region of interest" description="Disordered" evidence="7">
    <location>
        <begin position="1"/>
        <end position="39"/>
    </location>
</feature>
<dbReference type="Pfam" id="PF13359">
    <property type="entry name" value="DDE_Tnp_4"/>
    <property type="match status" value="1"/>
</dbReference>
<dbReference type="SUPFAM" id="SSF57716">
    <property type="entry name" value="Glucocorticoid receptor-like (DNA-binding domain)"/>
    <property type="match status" value="1"/>
</dbReference>
<dbReference type="AlphaFoldDB" id="A0A7J6DBL8"/>
<name>A0A7J6DBL8_9TELE</name>
<dbReference type="PROSITE" id="PS50950">
    <property type="entry name" value="ZF_THAP"/>
    <property type="match status" value="1"/>
</dbReference>
<evidence type="ECO:0000313" key="9">
    <source>
        <dbReference type="EMBL" id="KAF4116717.1"/>
    </source>
</evidence>
<evidence type="ECO:0000256" key="7">
    <source>
        <dbReference type="SAM" id="MobiDB-lite"/>
    </source>
</evidence>